<dbReference type="EMBL" id="BJXW01000015">
    <property type="protein sequence ID" value="GEN31379.1"/>
    <property type="molecule type" value="Genomic_DNA"/>
</dbReference>
<comment type="caution">
    <text evidence="1">The sequence shown here is derived from an EMBL/GenBank/DDBJ whole genome shotgun (WGS) entry which is preliminary data.</text>
</comment>
<dbReference type="Proteomes" id="UP000321491">
    <property type="component" value="Unassembled WGS sequence"/>
</dbReference>
<protein>
    <submittedName>
        <fullName evidence="1">Uncharacterized protein</fullName>
    </submittedName>
</protein>
<gene>
    <name evidence="1" type="ORF">CQU01_16170</name>
</gene>
<reference evidence="1 2" key="1">
    <citation type="submission" date="2019-07" db="EMBL/GenBank/DDBJ databases">
        <title>Whole genome shotgun sequence of Cerasibacillus quisquiliarum NBRC 102429.</title>
        <authorList>
            <person name="Hosoyama A."/>
            <person name="Uohara A."/>
            <person name="Ohji S."/>
            <person name="Ichikawa N."/>
        </authorList>
    </citation>
    <scope>NUCLEOTIDE SEQUENCE [LARGE SCALE GENOMIC DNA]</scope>
    <source>
        <strain evidence="1 2">NBRC 102429</strain>
    </source>
</reference>
<sequence length="75" mass="8585">MQESINGVNQGNRSLEDEFTEPLEIQGKNIFFKENEVHKQMILLTASYSLTISSSQLSKEELRRILESIDLSVLN</sequence>
<accession>A0A511UXM9</accession>
<name>A0A511UXM9_9BACI</name>
<proteinExistence type="predicted"/>
<evidence type="ECO:0000313" key="2">
    <source>
        <dbReference type="Proteomes" id="UP000321491"/>
    </source>
</evidence>
<keyword evidence="2" id="KW-1185">Reference proteome</keyword>
<organism evidence="1 2">
    <name type="scientific">Cerasibacillus quisquiliarum</name>
    <dbReference type="NCBI Taxonomy" id="227865"/>
    <lineage>
        <taxon>Bacteria</taxon>
        <taxon>Bacillati</taxon>
        <taxon>Bacillota</taxon>
        <taxon>Bacilli</taxon>
        <taxon>Bacillales</taxon>
        <taxon>Bacillaceae</taxon>
        <taxon>Cerasibacillus</taxon>
    </lineage>
</organism>
<evidence type="ECO:0000313" key="1">
    <source>
        <dbReference type="EMBL" id="GEN31379.1"/>
    </source>
</evidence>
<dbReference type="AlphaFoldDB" id="A0A511UXM9"/>